<reference evidence="5 6" key="1">
    <citation type="journal article" date="2017" name="Int J Environ Stud">
        <title>Does the Miocene-Pliocene relict legume Oxytropis triphylla form nitrogen-fixing nodules with a combination of bacterial strains?</title>
        <authorList>
            <person name="Safronova V."/>
            <person name="Belimov A."/>
            <person name="Sazanova A."/>
            <person name="Kuznetsova I."/>
            <person name="Popova J."/>
            <person name="Andronov E."/>
            <person name="Verkhozina A."/>
            <person name="Tikhonovich I."/>
        </authorList>
    </citation>
    <scope>NUCLEOTIDE SEQUENCE [LARGE SCALE GENOMIC DNA]</scope>
    <source>
        <strain evidence="5 6">Tri-38</strain>
    </source>
</reference>
<evidence type="ECO:0000256" key="2">
    <source>
        <dbReference type="PROSITE-ProRule" id="PRU00335"/>
    </source>
</evidence>
<sequence length="221" mass="25052">MSISTPSRKRVSNERSRTNDPDRTKADILAVATEEFAAYGLSGARVDAIAERTRTSKRMIYYYFGGKDGLYLAVLEKAYADIRAIESALELDMLDPVEALRRVIDQTFENDDSHTDFVRLVTIENINQGKHLAEASSIREINLRIIQIIEAILERGRASGLFRSDLEPVDVHMMISAFCFFRVANRHTFGAIHRVDLSEPGRRQKHKQMIADAVIALLQKK</sequence>
<feature type="domain" description="HTH tetR-type" evidence="4">
    <location>
        <begin position="22"/>
        <end position="82"/>
    </location>
</feature>
<dbReference type="EMBL" id="MZMT01000049">
    <property type="protein sequence ID" value="PIO42836.1"/>
    <property type="molecule type" value="Genomic_DNA"/>
</dbReference>
<comment type="caution">
    <text evidence="5">The sequence shown here is derived from an EMBL/GenBank/DDBJ whole genome shotgun (WGS) entry which is preliminary data.</text>
</comment>
<dbReference type="PRINTS" id="PR00455">
    <property type="entry name" value="HTHTETR"/>
</dbReference>
<organism evidence="5 6">
    <name type="scientific">Phyllobacterium zundukense</name>
    <dbReference type="NCBI Taxonomy" id="1867719"/>
    <lineage>
        <taxon>Bacteria</taxon>
        <taxon>Pseudomonadati</taxon>
        <taxon>Pseudomonadota</taxon>
        <taxon>Alphaproteobacteria</taxon>
        <taxon>Hyphomicrobiales</taxon>
        <taxon>Phyllobacteriaceae</taxon>
        <taxon>Phyllobacterium</taxon>
    </lineage>
</organism>
<keyword evidence="1 2" id="KW-0238">DNA-binding</keyword>
<feature type="compositionally biased region" description="Basic and acidic residues" evidence="3">
    <location>
        <begin position="11"/>
        <end position="24"/>
    </location>
</feature>
<accession>A0A2N9VTL8</accession>
<dbReference type="PANTHER" id="PTHR30328:SF54">
    <property type="entry name" value="HTH-TYPE TRANSCRIPTIONAL REPRESSOR SCO4008"/>
    <property type="match status" value="1"/>
</dbReference>
<dbReference type="RefSeq" id="WP_100000618.1">
    <property type="nucleotide sequence ID" value="NZ_CP017940.1"/>
</dbReference>
<dbReference type="Pfam" id="PF17938">
    <property type="entry name" value="TetR_C_29"/>
    <property type="match status" value="1"/>
</dbReference>
<evidence type="ECO:0000313" key="6">
    <source>
        <dbReference type="Proteomes" id="UP000232163"/>
    </source>
</evidence>
<feature type="DNA-binding region" description="H-T-H motif" evidence="2">
    <location>
        <begin position="45"/>
        <end position="64"/>
    </location>
</feature>
<evidence type="ECO:0000313" key="5">
    <source>
        <dbReference type="EMBL" id="PIO42836.1"/>
    </source>
</evidence>
<proteinExistence type="predicted"/>
<evidence type="ECO:0000256" key="3">
    <source>
        <dbReference type="SAM" id="MobiDB-lite"/>
    </source>
</evidence>
<dbReference type="InterPro" id="IPR009057">
    <property type="entry name" value="Homeodomain-like_sf"/>
</dbReference>
<protein>
    <submittedName>
        <fullName evidence="5">TetR family transcriptional regulator</fullName>
    </submittedName>
</protein>
<keyword evidence="6" id="KW-1185">Reference proteome</keyword>
<evidence type="ECO:0000259" key="4">
    <source>
        <dbReference type="PROSITE" id="PS50977"/>
    </source>
</evidence>
<dbReference type="GO" id="GO:0003677">
    <property type="term" value="F:DNA binding"/>
    <property type="evidence" value="ECO:0007669"/>
    <property type="project" value="UniProtKB-UniRule"/>
</dbReference>
<gene>
    <name evidence="5" type="ORF">B5P45_20510</name>
</gene>
<dbReference type="Gene3D" id="1.10.357.10">
    <property type="entry name" value="Tetracycline Repressor, domain 2"/>
    <property type="match status" value="1"/>
</dbReference>
<dbReference type="KEGG" id="pht:BLM14_17580"/>
<dbReference type="Proteomes" id="UP000232163">
    <property type="component" value="Unassembled WGS sequence"/>
</dbReference>
<dbReference type="InterPro" id="IPR036271">
    <property type="entry name" value="Tet_transcr_reg_TetR-rel_C_sf"/>
</dbReference>
<name>A0A2N9VTL8_9HYPH</name>
<dbReference type="Pfam" id="PF00440">
    <property type="entry name" value="TetR_N"/>
    <property type="match status" value="1"/>
</dbReference>
<dbReference type="SUPFAM" id="SSF46689">
    <property type="entry name" value="Homeodomain-like"/>
    <property type="match status" value="1"/>
</dbReference>
<feature type="region of interest" description="Disordered" evidence="3">
    <location>
        <begin position="1"/>
        <end position="24"/>
    </location>
</feature>
<evidence type="ECO:0000256" key="1">
    <source>
        <dbReference type="ARBA" id="ARBA00023125"/>
    </source>
</evidence>
<dbReference type="InterPro" id="IPR001647">
    <property type="entry name" value="HTH_TetR"/>
</dbReference>
<dbReference type="PROSITE" id="PS50977">
    <property type="entry name" value="HTH_TETR_2"/>
    <property type="match status" value="1"/>
</dbReference>
<dbReference type="OrthoDB" id="2356263at2"/>
<dbReference type="AlphaFoldDB" id="A0A2N9VTL8"/>
<dbReference type="PANTHER" id="PTHR30328">
    <property type="entry name" value="TRANSCRIPTIONAL REPRESSOR"/>
    <property type="match status" value="1"/>
</dbReference>
<dbReference type="InterPro" id="IPR050109">
    <property type="entry name" value="HTH-type_TetR-like_transc_reg"/>
</dbReference>
<dbReference type="InterPro" id="IPR041474">
    <property type="entry name" value="NicS_C"/>
</dbReference>
<dbReference type="SUPFAM" id="SSF48498">
    <property type="entry name" value="Tetracyclin repressor-like, C-terminal domain"/>
    <property type="match status" value="1"/>
</dbReference>